<reference evidence="1" key="1">
    <citation type="submission" date="2020-08" db="EMBL/GenBank/DDBJ databases">
        <title>Sulfitobacter aestuariivivens sp. nov., isolated from a tidal flat.</title>
        <authorList>
            <person name="Park S."/>
            <person name="Yoon J.-H."/>
        </authorList>
    </citation>
    <scope>NUCLEOTIDE SEQUENCE</scope>
    <source>
        <strain evidence="1">TSTF-M16</strain>
    </source>
</reference>
<comment type="caution">
    <text evidence="1">The sequence shown here is derived from an EMBL/GenBank/DDBJ whole genome shotgun (WGS) entry which is preliminary data.</text>
</comment>
<evidence type="ECO:0000313" key="1">
    <source>
        <dbReference type="EMBL" id="MBD3662562.1"/>
    </source>
</evidence>
<gene>
    <name evidence="1" type="ORF">H9Q16_01360</name>
</gene>
<proteinExistence type="predicted"/>
<evidence type="ECO:0000313" key="2">
    <source>
        <dbReference type="Proteomes" id="UP000635142"/>
    </source>
</evidence>
<dbReference type="Proteomes" id="UP000635142">
    <property type="component" value="Unassembled WGS sequence"/>
</dbReference>
<keyword evidence="2" id="KW-1185">Reference proteome</keyword>
<dbReference type="EMBL" id="JACTAG010000001">
    <property type="protein sequence ID" value="MBD3662562.1"/>
    <property type="molecule type" value="Genomic_DNA"/>
</dbReference>
<accession>A0A927D3G2</accession>
<sequence length="97" mass="10298">MAQLFAFLAAQAILAVVIVDLDLLNLAIMFAAQGSNSRAKLSTLRPARASATIRSLYSVGYGFLVLGMKNTLLHQVKSVRQTGGTPVGRMVFIAFGA</sequence>
<dbReference type="RefSeq" id="WP_191073587.1">
    <property type="nucleotide sequence ID" value="NZ_JACTAG010000001.1"/>
</dbReference>
<protein>
    <submittedName>
        <fullName evidence="1">Uncharacterized protein</fullName>
    </submittedName>
</protein>
<dbReference type="AlphaFoldDB" id="A0A927D3G2"/>
<name>A0A927D3G2_9RHOB</name>
<organism evidence="1 2">
    <name type="scientific">Sulfitobacter aestuariivivens</name>
    <dbReference type="NCBI Taxonomy" id="2766981"/>
    <lineage>
        <taxon>Bacteria</taxon>
        <taxon>Pseudomonadati</taxon>
        <taxon>Pseudomonadota</taxon>
        <taxon>Alphaproteobacteria</taxon>
        <taxon>Rhodobacterales</taxon>
        <taxon>Roseobacteraceae</taxon>
        <taxon>Sulfitobacter</taxon>
    </lineage>
</organism>